<gene>
    <name evidence="2" type="ORF">K1X11_010125</name>
</gene>
<evidence type="ECO:0000313" key="3">
    <source>
        <dbReference type="Proteomes" id="UP000738431"/>
    </source>
</evidence>
<protein>
    <submittedName>
        <fullName evidence="2">Uncharacterized protein</fullName>
    </submittedName>
</protein>
<name>A0ABZ1CEB8_9BACT</name>
<keyword evidence="1" id="KW-0732">Signal</keyword>
<dbReference type="EMBL" id="CP139781">
    <property type="protein sequence ID" value="WRQ89762.1"/>
    <property type="molecule type" value="Genomic_DNA"/>
</dbReference>
<dbReference type="Proteomes" id="UP000738431">
    <property type="component" value="Chromosome"/>
</dbReference>
<evidence type="ECO:0000313" key="2">
    <source>
        <dbReference type="EMBL" id="WRQ89762.1"/>
    </source>
</evidence>
<evidence type="ECO:0000256" key="1">
    <source>
        <dbReference type="SAM" id="SignalP"/>
    </source>
</evidence>
<feature type="chain" id="PRO_5047314198" evidence="1">
    <location>
        <begin position="23"/>
        <end position="473"/>
    </location>
</feature>
<dbReference type="RefSeq" id="WP_221032220.1">
    <property type="nucleotide sequence ID" value="NZ_CP139781.1"/>
</dbReference>
<keyword evidence="3" id="KW-1185">Reference proteome</keyword>
<accession>A0ABZ1CEB8</accession>
<sequence length="473" mass="55310">MLQHLIRALLVLTALASVGAAAARADETTAETFDRGPFWFRSVTAEGDHVTGLRPFWDAVRDDEGQLISASVLYPLWHREVAPAAEVSRWSFFNLINYERNDATGTTRFDAWPFYFSRQTDTDSSDDYRAVFPIYGDVPQRFGQDRLNWVFFPLYGRFEKNGAVTTTTPWPFIKTITGEGHRGFEVWPLGGHRESTMHESAESFALWPLYYRKRTGPADNPTSLQTGFLPLYALDRSPGYRSETYLWPFFGYVDRTEPYQYHARHYFWPLWVQGRGDDRYVNRWAPFYSHSIRRGYDKTWVMWPLWRQATWHDANLQHERRQFLYFLYHSTVQTSLHNPDAAPARKTHLWPFFSSWDNGAGRKQVQAFSPVEVFFPHNERVRRLWTPLFNVYRYNRDDSEDVVEHSVLWNLIKWSRRPGERAHRVSLLGPLLRLRTAPGEKSFTLFGDQLGLEYDDGLRARTPFTSSSSTASP</sequence>
<feature type="signal peptide" evidence="1">
    <location>
        <begin position="1"/>
        <end position="22"/>
    </location>
</feature>
<reference evidence="2 3" key="1">
    <citation type="submission" date="2023-12" db="EMBL/GenBank/DDBJ databases">
        <title>Description of an unclassified Opitutus bacterium of Verrucomicrobiota.</title>
        <authorList>
            <person name="Zhang D.-F."/>
        </authorList>
    </citation>
    <scope>NUCLEOTIDE SEQUENCE [LARGE SCALE GENOMIC DNA]</scope>
    <source>
        <strain evidence="2 3">WL0086</strain>
    </source>
</reference>
<proteinExistence type="predicted"/>
<organism evidence="2 3">
    <name type="scientific">Actomonas aquatica</name>
    <dbReference type="NCBI Taxonomy" id="2866162"/>
    <lineage>
        <taxon>Bacteria</taxon>
        <taxon>Pseudomonadati</taxon>
        <taxon>Verrucomicrobiota</taxon>
        <taxon>Opitutia</taxon>
        <taxon>Opitutales</taxon>
        <taxon>Opitutaceae</taxon>
        <taxon>Actomonas</taxon>
    </lineage>
</organism>